<sequence>MAREDTVSFRTLQRGNAVLDAPRPILGMRRSAVEKPGNQATRVQSEPATTLIGPTPKARMLRCCPPSA</sequence>
<dbReference type="Proteomes" id="UP000814010">
    <property type="component" value="Unassembled WGS sequence"/>
</dbReference>
<dbReference type="AntiFam" id="ANF00261">
    <property type="entry name" value="Protein of unknown function (DUF1534)"/>
</dbReference>
<proteinExistence type="predicted"/>
<evidence type="ECO:0000256" key="1">
    <source>
        <dbReference type="SAM" id="MobiDB-lite"/>
    </source>
</evidence>
<feature type="region of interest" description="Disordered" evidence="1">
    <location>
        <begin position="34"/>
        <end position="68"/>
    </location>
</feature>
<name>A0A9Q4A6R5_PSESX</name>
<reference evidence="2" key="1">
    <citation type="submission" date="2019-11" db="EMBL/GenBank/DDBJ databases">
        <title>Epiphytic Pseudomonas syringae from cherry orchards.</title>
        <authorList>
            <person name="Hulin M.T."/>
        </authorList>
    </citation>
    <scope>NUCLEOTIDE SEQUENCE</scope>
    <source>
        <strain evidence="2">PA-2-5E</strain>
    </source>
</reference>
<evidence type="ECO:0000313" key="3">
    <source>
        <dbReference type="Proteomes" id="UP000814010"/>
    </source>
</evidence>
<feature type="compositionally biased region" description="Polar residues" evidence="1">
    <location>
        <begin position="38"/>
        <end position="48"/>
    </location>
</feature>
<comment type="caution">
    <text evidence="2">The sequence shown here is derived from an EMBL/GenBank/DDBJ whole genome shotgun (WGS) entry which is preliminary data.</text>
</comment>
<accession>A0A9Q4A6R5</accession>
<dbReference type="EMBL" id="WKAE01000239">
    <property type="protein sequence ID" value="MCF5631294.1"/>
    <property type="molecule type" value="Genomic_DNA"/>
</dbReference>
<evidence type="ECO:0000313" key="2">
    <source>
        <dbReference type="EMBL" id="MCF5631294.1"/>
    </source>
</evidence>
<protein>
    <submittedName>
        <fullName evidence="2">DUF1534 domain-containing protein</fullName>
    </submittedName>
</protein>
<gene>
    <name evidence="2" type="ORF">GIV53_18720</name>
</gene>
<dbReference type="AlphaFoldDB" id="A0A9Q4A6R5"/>
<organism evidence="2 3">
    <name type="scientific">Pseudomonas syringae</name>
    <dbReference type="NCBI Taxonomy" id="317"/>
    <lineage>
        <taxon>Bacteria</taxon>
        <taxon>Pseudomonadati</taxon>
        <taxon>Pseudomonadota</taxon>
        <taxon>Gammaproteobacteria</taxon>
        <taxon>Pseudomonadales</taxon>
        <taxon>Pseudomonadaceae</taxon>
        <taxon>Pseudomonas</taxon>
    </lineage>
</organism>